<proteinExistence type="predicted"/>
<evidence type="ECO:0000313" key="2">
    <source>
        <dbReference type="EMBL" id="KAF2085800.1"/>
    </source>
</evidence>
<dbReference type="Proteomes" id="UP000799776">
    <property type="component" value="Unassembled WGS sequence"/>
</dbReference>
<feature type="region of interest" description="Disordered" evidence="1">
    <location>
        <begin position="143"/>
        <end position="180"/>
    </location>
</feature>
<reference evidence="2" key="1">
    <citation type="journal article" date="2020" name="Stud. Mycol.">
        <title>101 Dothideomycetes genomes: a test case for predicting lifestyles and emergence of pathogens.</title>
        <authorList>
            <person name="Haridas S."/>
            <person name="Albert R."/>
            <person name="Binder M."/>
            <person name="Bloem J."/>
            <person name="Labutti K."/>
            <person name="Salamov A."/>
            <person name="Andreopoulos B."/>
            <person name="Baker S."/>
            <person name="Barry K."/>
            <person name="Bills G."/>
            <person name="Bluhm B."/>
            <person name="Cannon C."/>
            <person name="Castanera R."/>
            <person name="Culley D."/>
            <person name="Daum C."/>
            <person name="Ezra D."/>
            <person name="Gonzalez J."/>
            <person name="Henrissat B."/>
            <person name="Kuo A."/>
            <person name="Liang C."/>
            <person name="Lipzen A."/>
            <person name="Lutzoni F."/>
            <person name="Magnuson J."/>
            <person name="Mondo S."/>
            <person name="Nolan M."/>
            <person name="Ohm R."/>
            <person name="Pangilinan J."/>
            <person name="Park H.-J."/>
            <person name="Ramirez L."/>
            <person name="Alfaro M."/>
            <person name="Sun H."/>
            <person name="Tritt A."/>
            <person name="Yoshinaga Y."/>
            <person name="Zwiers L.-H."/>
            <person name="Turgeon B."/>
            <person name="Goodwin S."/>
            <person name="Spatafora J."/>
            <person name="Crous P."/>
            <person name="Grigoriev I."/>
        </authorList>
    </citation>
    <scope>NUCLEOTIDE SEQUENCE</scope>
    <source>
        <strain evidence="2">CBS 121410</strain>
    </source>
</reference>
<dbReference type="EMBL" id="ML978728">
    <property type="protein sequence ID" value="KAF2085800.1"/>
    <property type="molecule type" value="Genomic_DNA"/>
</dbReference>
<name>A0A9P4LTS2_9PEZI</name>
<evidence type="ECO:0000256" key="1">
    <source>
        <dbReference type="SAM" id="MobiDB-lite"/>
    </source>
</evidence>
<dbReference type="AlphaFoldDB" id="A0A9P4LTS2"/>
<gene>
    <name evidence="2" type="ORF">K490DRAFT_67398</name>
</gene>
<protein>
    <submittedName>
        <fullName evidence="2">Uncharacterized protein</fullName>
    </submittedName>
</protein>
<evidence type="ECO:0000313" key="3">
    <source>
        <dbReference type="Proteomes" id="UP000799776"/>
    </source>
</evidence>
<accession>A0A9P4LTS2</accession>
<feature type="compositionally biased region" description="Polar residues" evidence="1">
    <location>
        <begin position="104"/>
        <end position="113"/>
    </location>
</feature>
<comment type="caution">
    <text evidence="2">The sequence shown here is derived from an EMBL/GenBank/DDBJ whole genome shotgun (WGS) entry which is preliminary data.</text>
</comment>
<feature type="region of interest" description="Disordered" evidence="1">
    <location>
        <begin position="98"/>
        <end position="125"/>
    </location>
</feature>
<organism evidence="2 3">
    <name type="scientific">Saccharata proteae CBS 121410</name>
    <dbReference type="NCBI Taxonomy" id="1314787"/>
    <lineage>
        <taxon>Eukaryota</taxon>
        <taxon>Fungi</taxon>
        <taxon>Dikarya</taxon>
        <taxon>Ascomycota</taxon>
        <taxon>Pezizomycotina</taxon>
        <taxon>Dothideomycetes</taxon>
        <taxon>Dothideomycetes incertae sedis</taxon>
        <taxon>Botryosphaeriales</taxon>
        <taxon>Saccharataceae</taxon>
        <taxon>Saccharata</taxon>
    </lineage>
</organism>
<keyword evidence="3" id="KW-1185">Reference proteome</keyword>
<sequence length="209" mass="22101">MDAQAIIIRQWLAGVGRALLRLLAPLFGRRNSQDEEQGRDGEIPLREIVAVPGAAEAGGPTVTHDSTPVVRRLYGRHGAGNVSTFKLVARPAAPVPQDPVATAPVSNASASEQAQRHAGVEAAASARTTLDRRLDEDDELLIQSLGPPAPSSNPSRSQPPRGTRAIQPHPPFASGPVGRPPRCRLGFRAEFAWMGGGLEEFGSVGYSVL</sequence>